<accession>A0ABQ8FS71</accession>
<proteinExistence type="predicted"/>
<comment type="caution">
    <text evidence="1">The sequence shown here is derived from an EMBL/GenBank/DDBJ whole genome shotgun (WGS) entry which is preliminary data.</text>
</comment>
<dbReference type="Proteomes" id="UP000774617">
    <property type="component" value="Unassembled WGS sequence"/>
</dbReference>
<name>A0ABQ8FS71_9PEZI</name>
<organism evidence="1 2">
    <name type="scientific">Macrophomina phaseolina</name>
    <dbReference type="NCBI Taxonomy" id="35725"/>
    <lineage>
        <taxon>Eukaryota</taxon>
        <taxon>Fungi</taxon>
        <taxon>Dikarya</taxon>
        <taxon>Ascomycota</taxon>
        <taxon>Pezizomycotina</taxon>
        <taxon>Dothideomycetes</taxon>
        <taxon>Dothideomycetes incertae sedis</taxon>
        <taxon>Botryosphaeriales</taxon>
        <taxon>Botryosphaeriaceae</taxon>
        <taxon>Macrophomina</taxon>
    </lineage>
</organism>
<keyword evidence="2" id="KW-1185">Reference proteome</keyword>
<dbReference type="EMBL" id="JAGTJR010000151">
    <property type="protein sequence ID" value="KAH7001740.1"/>
    <property type="molecule type" value="Genomic_DNA"/>
</dbReference>
<protein>
    <submittedName>
        <fullName evidence="1">Uncharacterized protein</fullName>
    </submittedName>
</protein>
<sequence length="182" mass="19724">MFVASRRMFPLVDNGENLALTPSSTGQWTTVGMSAAAMLKPTQDRPLNAGLYRKFRLRCNYTQDTKSFETPAIQFHVSGPYPAPGIAPSQISIEPAAKPFDWYTNSATDWFTLGQGSINNLSPNEGLTGKVEARLPLVPDGSANNASLNEVVLECWDFTSPDASDPVAIIHESSLVKFSIAS</sequence>
<evidence type="ECO:0000313" key="1">
    <source>
        <dbReference type="EMBL" id="KAH7001740.1"/>
    </source>
</evidence>
<evidence type="ECO:0000313" key="2">
    <source>
        <dbReference type="Proteomes" id="UP000774617"/>
    </source>
</evidence>
<reference evidence="1 2" key="1">
    <citation type="journal article" date="2021" name="Nat. Commun.">
        <title>Genetic determinants of endophytism in the Arabidopsis root mycobiome.</title>
        <authorList>
            <person name="Mesny F."/>
            <person name="Miyauchi S."/>
            <person name="Thiergart T."/>
            <person name="Pickel B."/>
            <person name="Atanasova L."/>
            <person name="Karlsson M."/>
            <person name="Huettel B."/>
            <person name="Barry K.W."/>
            <person name="Haridas S."/>
            <person name="Chen C."/>
            <person name="Bauer D."/>
            <person name="Andreopoulos W."/>
            <person name="Pangilinan J."/>
            <person name="LaButti K."/>
            <person name="Riley R."/>
            <person name="Lipzen A."/>
            <person name="Clum A."/>
            <person name="Drula E."/>
            <person name="Henrissat B."/>
            <person name="Kohler A."/>
            <person name="Grigoriev I.V."/>
            <person name="Martin F.M."/>
            <person name="Hacquard S."/>
        </authorList>
    </citation>
    <scope>NUCLEOTIDE SEQUENCE [LARGE SCALE GENOMIC DNA]</scope>
    <source>
        <strain evidence="1 2">MPI-SDFR-AT-0080</strain>
    </source>
</reference>
<gene>
    <name evidence="1" type="ORF">B0J12DRAFT_117546</name>
</gene>